<evidence type="ECO:0000313" key="9">
    <source>
        <dbReference type="EMBL" id="MCT7941286.1"/>
    </source>
</evidence>
<keyword evidence="2 7" id="KW-0812">Transmembrane</keyword>
<keyword evidence="5 6" id="KW-0807">Transducer</keyword>
<gene>
    <name evidence="9" type="ORF">NE535_05675</name>
</gene>
<dbReference type="PANTHER" id="PTHR32089">
    <property type="entry name" value="METHYL-ACCEPTING CHEMOTAXIS PROTEIN MCPB"/>
    <property type="match status" value="1"/>
</dbReference>
<dbReference type="GO" id="GO:0006935">
    <property type="term" value="P:chemotaxis"/>
    <property type="evidence" value="ECO:0007669"/>
    <property type="project" value="UniProtKB-ARBA"/>
</dbReference>
<dbReference type="SMART" id="SM00283">
    <property type="entry name" value="MA"/>
    <property type="match status" value="1"/>
</dbReference>
<dbReference type="PANTHER" id="PTHR32089:SF119">
    <property type="entry name" value="METHYL-ACCEPTING CHEMOTAXIS PROTEIN CTPL"/>
    <property type="match status" value="1"/>
</dbReference>
<feature type="transmembrane region" description="Helical" evidence="7">
    <location>
        <begin position="150"/>
        <end position="172"/>
    </location>
</feature>
<name>A0A9X2WKW2_9GAMM</name>
<evidence type="ECO:0000259" key="8">
    <source>
        <dbReference type="PROSITE" id="PS50111"/>
    </source>
</evidence>
<evidence type="ECO:0000256" key="1">
    <source>
        <dbReference type="ARBA" id="ARBA00004141"/>
    </source>
</evidence>
<dbReference type="Proteomes" id="UP001155546">
    <property type="component" value="Unassembled WGS sequence"/>
</dbReference>
<dbReference type="GO" id="GO:0007165">
    <property type="term" value="P:signal transduction"/>
    <property type="evidence" value="ECO:0007669"/>
    <property type="project" value="UniProtKB-KW"/>
</dbReference>
<proteinExistence type="predicted"/>
<keyword evidence="3 7" id="KW-1133">Transmembrane helix</keyword>
<evidence type="ECO:0000313" key="10">
    <source>
        <dbReference type="Proteomes" id="UP001155546"/>
    </source>
</evidence>
<dbReference type="Pfam" id="PF00015">
    <property type="entry name" value="MCPsignal"/>
    <property type="match status" value="1"/>
</dbReference>
<dbReference type="GO" id="GO:0016020">
    <property type="term" value="C:membrane"/>
    <property type="evidence" value="ECO:0007669"/>
    <property type="project" value="UniProtKB-SubCell"/>
</dbReference>
<reference evidence="9" key="1">
    <citation type="journal article" date="2023" name="Int. J. Syst. Evol. Microbiol.">
        <title>&lt;i&gt;Shewanella septentrionalis&lt;/i&gt; sp. nov. and &lt;i&gt;Shewanella holmiensis&lt;/i&gt; sp. nov., isolated from Baltic Sea water and sediments.</title>
        <authorList>
            <person name="Martin-Rodriguez A.J."/>
            <person name="Thorell K."/>
            <person name="Joffre E."/>
            <person name="Jensie-Markopoulos S."/>
            <person name="Moore E.R.B."/>
            <person name="Sjoling A."/>
        </authorList>
    </citation>
    <scope>NUCLEOTIDE SEQUENCE</scope>
    <source>
        <strain evidence="9">SP1S2-7</strain>
    </source>
</reference>
<dbReference type="InterPro" id="IPR004089">
    <property type="entry name" value="MCPsignal_dom"/>
</dbReference>
<evidence type="ECO:0000256" key="7">
    <source>
        <dbReference type="SAM" id="Phobius"/>
    </source>
</evidence>
<accession>A0A9X2WKW2</accession>
<evidence type="ECO:0000256" key="2">
    <source>
        <dbReference type="ARBA" id="ARBA00022692"/>
    </source>
</evidence>
<dbReference type="RefSeq" id="WP_261297701.1">
    <property type="nucleotide sequence ID" value="NZ_JAMTCD010000005.1"/>
</dbReference>
<sequence length="500" mass="54789">MTDKQATNLLLKKDAYIYRLLLLQVPLLIVSGFFGAQMLTFATVSAVALALLVQASYSVLKGTPLFGIVAAVLMMTVSAILVQSQMGMIEMHFHIFATMGIFLIYQRWQPLLASLLTVAVHHVLFTYIQLSGGSLFDTPIMIFAGECSWGIMLVHALFAAAETLILIQMSLFMRADSSANLRIANAIQHISANKDLSIRLAPADSQAEGAFNLMLEELSQLFSDYRDIATKMGSTSDQLLTLSEHTQEAMTHQQHQAQSISQTAQNVIQYFQQVTENSQQSALQAQSAASSSMQDRQSALSIMKDMQLLETNTAEVTTSLTDLTKDVSAITTLLQAIRSISEQTNLLALNAAIEAARAGESGRGFAVVADEVRALAQRTSQSTDEIEKVLSRLNHSMLKTVESMDEGKQRTTKNVEHTNTIASGLEERNGQIELVASLSRNVADETEQQGTQLNHIGSEMNDNINTVTLLSEQITKLAIGVNEMKQITQEYQTKAATYQV</sequence>
<feature type="domain" description="Methyl-accepting transducer" evidence="8">
    <location>
        <begin position="228"/>
        <end position="464"/>
    </location>
</feature>
<dbReference type="PROSITE" id="PS50111">
    <property type="entry name" value="CHEMOTAXIS_TRANSDUC_2"/>
    <property type="match status" value="1"/>
</dbReference>
<feature type="transmembrane region" description="Helical" evidence="7">
    <location>
        <begin position="88"/>
        <end position="105"/>
    </location>
</feature>
<evidence type="ECO:0000256" key="6">
    <source>
        <dbReference type="PROSITE-ProRule" id="PRU00284"/>
    </source>
</evidence>
<keyword evidence="4 7" id="KW-0472">Membrane</keyword>
<evidence type="ECO:0000256" key="5">
    <source>
        <dbReference type="ARBA" id="ARBA00023224"/>
    </source>
</evidence>
<dbReference type="EMBL" id="JAMTCD010000005">
    <property type="protein sequence ID" value="MCT7941286.1"/>
    <property type="molecule type" value="Genomic_DNA"/>
</dbReference>
<evidence type="ECO:0000256" key="4">
    <source>
        <dbReference type="ARBA" id="ARBA00023136"/>
    </source>
</evidence>
<keyword evidence="10" id="KW-1185">Reference proteome</keyword>
<evidence type="ECO:0000256" key="3">
    <source>
        <dbReference type="ARBA" id="ARBA00022989"/>
    </source>
</evidence>
<feature type="transmembrane region" description="Helical" evidence="7">
    <location>
        <begin position="20"/>
        <end position="53"/>
    </location>
</feature>
<dbReference type="SUPFAM" id="SSF58104">
    <property type="entry name" value="Methyl-accepting chemotaxis protein (MCP) signaling domain"/>
    <property type="match status" value="1"/>
</dbReference>
<comment type="subcellular location">
    <subcellularLocation>
        <location evidence="1">Membrane</location>
        <topology evidence="1">Multi-pass membrane protein</topology>
    </subcellularLocation>
</comment>
<comment type="caution">
    <text evidence="9">The sequence shown here is derived from an EMBL/GenBank/DDBJ whole genome shotgun (WGS) entry which is preliminary data.</text>
</comment>
<protein>
    <submittedName>
        <fullName evidence="9">Methyl-accepting chemotaxis protein</fullName>
    </submittedName>
</protein>
<dbReference type="Gene3D" id="1.10.287.950">
    <property type="entry name" value="Methyl-accepting chemotaxis protein"/>
    <property type="match status" value="1"/>
</dbReference>
<feature type="transmembrane region" description="Helical" evidence="7">
    <location>
        <begin position="65"/>
        <end position="82"/>
    </location>
</feature>
<organism evidence="9 10">
    <name type="scientific">Shewanella holmiensis</name>
    <dbReference type="NCBI Taxonomy" id="2952222"/>
    <lineage>
        <taxon>Bacteria</taxon>
        <taxon>Pseudomonadati</taxon>
        <taxon>Pseudomonadota</taxon>
        <taxon>Gammaproteobacteria</taxon>
        <taxon>Alteromonadales</taxon>
        <taxon>Shewanellaceae</taxon>
        <taxon>Shewanella</taxon>
    </lineage>
</organism>
<dbReference type="AlphaFoldDB" id="A0A9X2WKW2"/>